<feature type="region of interest" description="Disordered" evidence="1">
    <location>
        <begin position="73"/>
        <end position="93"/>
    </location>
</feature>
<proteinExistence type="predicted"/>
<evidence type="ECO:0000313" key="2">
    <source>
        <dbReference type="EMBL" id="MDJ1506297.1"/>
    </source>
</evidence>
<protein>
    <submittedName>
        <fullName evidence="2">Uncharacterized protein</fullName>
    </submittedName>
</protein>
<dbReference type="RefSeq" id="WP_314519152.1">
    <property type="nucleotide sequence ID" value="NZ_JASJOU010000021.1"/>
</dbReference>
<accession>A0AAE3UJQ1</accession>
<evidence type="ECO:0000313" key="3">
    <source>
        <dbReference type="Proteomes" id="UP001232063"/>
    </source>
</evidence>
<organism evidence="2 3">
    <name type="scientific">Xanthocytophaga agilis</name>
    <dbReference type="NCBI Taxonomy" id="3048010"/>
    <lineage>
        <taxon>Bacteria</taxon>
        <taxon>Pseudomonadati</taxon>
        <taxon>Bacteroidota</taxon>
        <taxon>Cytophagia</taxon>
        <taxon>Cytophagales</taxon>
        <taxon>Rhodocytophagaceae</taxon>
        <taxon>Xanthocytophaga</taxon>
    </lineage>
</organism>
<reference evidence="2" key="1">
    <citation type="submission" date="2023-05" db="EMBL/GenBank/DDBJ databases">
        <authorList>
            <person name="Zhang X."/>
        </authorList>
    </citation>
    <scope>NUCLEOTIDE SEQUENCE</scope>
    <source>
        <strain evidence="2">BD1B2-1</strain>
    </source>
</reference>
<dbReference type="Proteomes" id="UP001232063">
    <property type="component" value="Unassembled WGS sequence"/>
</dbReference>
<dbReference type="AlphaFoldDB" id="A0AAE3UJQ1"/>
<sequence>MSDVLLVFNSYSVLKYGDNIPSVLKNVVFFCLPSVRPAENTYESFDYEVLLSLNTEKLDGSLQWLQAIANGPQQWSSTQIPESPSRNGCMGEN</sequence>
<evidence type="ECO:0000256" key="1">
    <source>
        <dbReference type="SAM" id="MobiDB-lite"/>
    </source>
</evidence>
<comment type="caution">
    <text evidence="2">The sequence shown here is derived from an EMBL/GenBank/DDBJ whole genome shotgun (WGS) entry which is preliminary data.</text>
</comment>
<keyword evidence="3" id="KW-1185">Reference proteome</keyword>
<feature type="compositionally biased region" description="Polar residues" evidence="1">
    <location>
        <begin position="73"/>
        <end position="86"/>
    </location>
</feature>
<name>A0AAE3UJQ1_9BACT</name>
<gene>
    <name evidence="2" type="ORF">QNI22_36905</name>
</gene>
<dbReference type="EMBL" id="JASJOU010000021">
    <property type="protein sequence ID" value="MDJ1506297.1"/>
    <property type="molecule type" value="Genomic_DNA"/>
</dbReference>